<comment type="caution">
    <text evidence="3">The sequence shown here is derived from an EMBL/GenBank/DDBJ whole genome shotgun (WGS) entry which is preliminary data.</text>
</comment>
<dbReference type="Proteomes" id="UP001499990">
    <property type="component" value="Unassembled WGS sequence"/>
</dbReference>
<protein>
    <recommendedName>
        <fullName evidence="2">GAF domain-containing protein</fullName>
    </recommendedName>
</protein>
<reference evidence="4" key="1">
    <citation type="journal article" date="2019" name="Int. J. Syst. Evol. Microbiol.">
        <title>The Global Catalogue of Microorganisms (GCM) 10K type strain sequencing project: providing services to taxonomists for standard genome sequencing and annotation.</title>
        <authorList>
            <consortium name="The Broad Institute Genomics Platform"/>
            <consortium name="The Broad Institute Genome Sequencing Center for Infectious Disease"/>
            <person name="Wu L."/>
            <person name="Ma J."/>
        </authorList>
    </citation>
    <scope>NUCLEOTIDE SEQUENCE [LARGE SCALE GENOMIC DNA]</scope>
    <source>
        <strain evidence="4">JCM 9651</strain>
    </source>
</reference>
<evidence type="ECO:0000313" key="3">
    <source>
        <dbReference type="EMBL" id="GAA3376665.1"/>
    </source>
</evidence>
<name>A0ABP6SH94_9ACTN</name>
<dbReference type="InterPro" id="IPR029016">
    <property type="entry name" value="GAF-like_dom_sf"/>
</dbReference>
<dbReference type="RefSeq" id="WP_345041392.1">
    <property type="nucleotide sequence ID" value="NZ_BAAAYL010000001.1"/>
</dbReference>
<dbReference type="SUPFAM" id="SSF55781">
    <property type="entry name" value="GAF domain-like"/>
    <property type="match status" value="1"/>
</dbReference>
<keyword evidence="4" id="KW-1185">Reference proteome</keyword>
<feature type="compositionally biased region" description="Polar residues" evidence="1">
    <location>
        <begin position="1"/>
        <end position="12"/>
    </location>
</feature>
<dbReference type="Gene3D" id="3.30.450.40">
    <property type="match status" value="1"/>
</dbReference>
<sequence length="214" mass="22072">MTPSGNDALSSGTPGGAPLSRRDEVLRSTVRLARLVFGAPASSIFLHDSVAGSLVLEATSDPQEDHLLGWEIPDYSGIAGWVFQSGEAVIADDLDNHPQFNREFAASTGLVPKTIIAAPLETAGSVFGIMEVLDPDLGSRGEAAVIELVSELARQCSAALAIVGDPSGPPAPHAAAAERLTTLVGELARSDDPAAERVLTSLEEIAAVLARGKG</sequence>
<feature type="domain" description="GAF" evidence="2">
    <location>
        <begin position="21"/>
        <end position="181"/>
    </location>
</feature>
<dbReference type="EMBL" id="BAAAYL010000001">
    <property type="protein sequence ID" value="GAA3376665.1"/>
    <property type="molecule type" value="Genomic_DNA"/>
</dbReference>
<accession>A0ABP6SH94</accession>
<dbReference type="Pfam" id="PF01590">
    <property type="entry name" value="GAF"/>
    <property type="match status" value="1"/>
</dbReference>
<dbReference type="SMART" id="SM00065">
    <property type="entry name" value="GAF"/>
    <property type="match status" value="1"/>
</dbReference>
<gene>
    <name evidence="3" type="ORF">GCM10020367_49250</name>
</gene>
<evidence type="ECO:0000256" key="1">
    <source>
        <dbReference type="SAM" id="MobiDB-lite"/>
    </source>
</evidence>
<feature type="region of interest" description="Disordered" evidence="1">
    <location>
        <begin position="1"/>
        <end position="21"/>
    </location>
</feature>
<organism evidence="3 4">
    <name type="scientific">Streptomyces sannanensis</name>
    <dbReference type="NCBI Taxonomy" id="285536"/>
    <lineage>
        <taxon>Bacteria</taxon>
        <taxon>Bacillati</taxon>
        <taxon>Actinomycetota</taxon>
        <taxon>Actinomycetes</taxon>
        <taxon>Kitasatosporales</taxon>
        <taxon>Streptomycetaceae</taxon>
        <taxon>Streptomyces</taxon>
    </lineage>
</organism>
<evidence type="ECO:0000259" key="2">
    <source>
        <dbReference type="SMART" id="SM00065"/>
    </source>
</evidence>
<proteinExistence type="predicted"/>
<evidence type="ECO:0000313" key="4">
    <source>
        <dbReference type="Proteomes" id="UP001499990"/>
    </source>
</evidence>
<dbReference type="InterPro" id="IPR003018">
    <property type="entry name" value="GAF"/>
</dbReference>